<dbReference type="OrthoDB" id="9816402at2"/>
<evidence type="ECO:0000256" key="8">
    <source>
        <dbReference type="ARBA" id="ARBA00023027"/>
    </source>
</evidence>
<evidence type="ECO:0000256" key="10">
    <source>
        <dbReference type="RuleBase" id="RU003525"/>
    </source>
</evidence>
<dbReference type="NCBIfam" id="TIGR01973">
    <property type="entry name" value="NuoG"/>
    <property type="match status" value="1"/>
</dbReference>
<keyword evidence="3 10" id="KW-0004">4Fe-4S</keyword>
<dbReference type="InterPro" id="IPR001041">
    <property type="entry name" value="2Fe-2S_ferredoxin-type"/>
</dbReference>
<evidence type="ECO:0000256" key="5">
    <source>
        <dbReference type="ARBA" id="ARBA00022967"/>
    </source>
</evidence>
<dbReference type="SMART" id="SM00929">
    <property type="entry name" value="NADH-G_4Fe-4S_3"/>
    <property type="match status" value="1"/>
</dbReference>
<evidence type="ECO:0000259" key="12">
    <source>
        <dbReference type="PROSITE" id="PS51839"/>
    </source>
</evidence>
<dbReference type="GO" id="GO:0016020">
    <property type="term" value="C:membrane"/>
    <property type="evidence" value="ECO:0007669"/>
    <property type="project" value="InterPro"/>
</dbReference>
<keyword evidence="6 10" id="KW-0408">Iron</keyword>
<evidence type="ECO:0000313" key="13">
    <source>
        <dbReference type="EMBL" id="RAI28677.1"/>
    </source>
</evidence>
<dbReference type="GO" id="GO:0008137">
    <property type="term" value="F:NADH dehydrogenase (ubiquinone) activity"/>
    <property type="evidence" value="ECO:0007669"/>
    <property type="project" value="UniProtKB-UniRule"/>
</dbReference>
<dbReference type="FunFam" id="3.10.20.740:FF:000001">
    <property type="entry name" value="NADH-quinone oxidoreductase subunit G"/>
    <property type="match status" value="1"/>
</dbReference>
<evidence type="ECO:0000256" key="6">
    <source>
        <dbReference type="ARBA" id="ARBA00023004"/>
    </source>
</evidence>
<dbReference type="Pfam" id="PF09326">
    <property type="entry name" value="NADH_dhqG_C"/>
    <property type="match status" value="1"/>
</dbReference>
<dbReference type="Pfam" id="PF00384">
    <property type="entry name" value="Molybdopterin"/>
    <property type="match status" value="1"/>
</dbReference>
<dbReference type="GO" id="GO:0046872">
    <property type="term" value="F:metal ion binding"/>
    <property type="evidence" value="ECO:0007669"/>
    <property type="project" value="UniProtKB-UniRule"/>
</dbReference>
<dbReference type="CDD" id="cd02773">
    <property type="entry name" value="MopB_Res-Cmplx1_Nad11"/>
    <property type="match status" value="1"/>
</dbReference>
<feature type="domain" description="4Fe-4S Mo/W bis-MGD-type" evidence="11">
    <location>
        <begin position="223"/>
        <end position="279"/>
    </location>
</feature>
<evidence type="ECO:0000256" key="9">
    <source>
        <dbReference type="ARBA" id="ARBA00047712"/>
    </source>
</evidence>
<comment type="function">
    <text evidence="10">NDH-1 shuttles electrons from NADH, via FMN and iron-sulfur (Fe-S) centers, to quinones in the respiratory chain. Couples the redox reaction to proton translocation (for every two electrons transferred, four hydrogen ions are translocated across the cytoplasmic membrane), and thus conserves the redox energy in a proton gradient.</text>
</comment>
<evidence type="ECO:0000256" key="4">
    <source>
        <dbReference type="ARBA" id="ARBA00022723"/>
    </source>
</evidence>
<gene>
    <name evidence="13" type="ORF">CH339_06010</name>
</gene>
<dbReference type="SUPFAM" id="SSF54862">
    <property type="entry name" value="4Fe-4S ferredoxins"/>
    <property type="match status" value="1"/>
</dbReference>
<dbReference type="AlphaFoldDB" id="A0A327JQX2"/>
<dbReference type="GO" id="GO:0016651">
    <property type="term" value="F:oxidoreductase activity, acting on NAD(P)H"/>
    <property type="evidence" value="ECO:0007669"/>
    <property type="project" value="InterPro"/>
</dbReference>
<dbReference type="PROSITE" id="PS51839">
    <property type="entry name" value="4FE4S_HC3"/>
    <property type="match status" value="1"/>
</dbReference>
<dbReference type="InterPro" id="IPR019574">
    <property type="entry name" value="NADH_UbQ_OxRdtase_Gsu_4Fe4S-bd"/>
</dbReference>
<comment type="caution">
    <text evidence="13">The sequence shown here is derived from an EMBL/GenBank/DDBJ whole genome shotgun (WGS) entry which is preliminary data.</text>
</comment>
<evidence type="ECO:0000256" key="3">
    <source>
        <dbReference type="ARBA" id="ARBA00022485"/>
    </source>
</evidence>
<dbReference type="CDD" id="cd00207">
    <property type="entry name" value="fer2"/>
    <property type="match status" value="1"/>
</dbReference>
<evidence type="ECO:0000256" key="7">
    <source>
        <dbReference type="ARBA" id="ARBA00023014"/>
    </source>
</evidence>
<dbReference type="GO" id="GO:0051539">
    <property type="term" value="F:4 iron, 4 sulfur cluster binding"/>
    <property type="evidence" value="ECO:0007669"/>
    <property type="project" value="UniProtKB-KW"/>
</dbReference>
<dbReference type="GO" id="GO:0051537">
    <property type="term" value="F:2 iron, 2 sulfur cluster binding"/>
    <property type="evidence" value="ECO:0007669"/>
    <property type="project" value="UniProtKB-UniRule"/>
</dbReference>
<dbReference type="PROSITE" id="PS51669">
    <property type="entry name" value="4FE4S_MOW_BIS_MGD"/>
    <property type="match status" value="1"/>
</dbReference>
<keyword evidence="14" id="KW-1185">Reference proteome</keyword>
<keyword evidence="10" id="KW-0874">Quinone</keyword>
<dbReference type="InterPro" id="IPR010228">
    <property type="entry name" value="NADH_UbQ_OxRdtase_Gsu"/>
</dbReference>
<dbReference type="InterPro" id="IPR050123">
    <property type="entry name" value="Prok_molybdopt-oxidoreductase"/>
</dbReference>
<name>A0A327JQX2_9HYPH</name>
<dbReference type="Gene3D" id="3.30.70.20">
    <property type="match status" value="1"/>
</dbReference>
<keyword evidence="10" id="KW-0001">2Fe-2S</keyword>
<dbReference type="InterPro" id="IPR006963">
    <property type="entry name" value="Mopterin_OxRdtase_4Fe-4S_dom"/>
</dbReference>
<dbReference type="Pfam" id="PF22117">
    <property type="entry name" value="Fer4_Nqo3"/>
    <property type="match status" value="1"/>
</dbReference>
<dbReference type="FunFam" id="3.30.70.20:FF:000002">
    <property type="entry name" value="NADH-ubiquinone oxidoreductase 75 kDa subunit"/>
    <property type="match status" value="1"/>
</dbReference>
<dbReference type="SUPFAM" id="SSF54292">
    <property type="entry name" value="2Fe-2S ferredoxin-like"/>
    <property type="match status" value="1"/>
</dbReference>
<dbReference type="GO" id="GO:0042773">
    <property type="term" value="P:ATP synthesis coupled electron transport"/>
    <property type="evidence" value="ECO:0007669"/>
    <property type="project" value="InterPro"/>
</dbReference>
<dbReference type="Gene3D" id="3.30.200.210">
    <property type="match status" value="1"/>
</dbReference>
<reference evidence="13 14" key="1">
    <citation type="submission" date="2017-07" db="EMBL/GenBank/DDBJ databases">
        <title>Draft Genome Sequences of Select Purple Nonsulfur Bacteria.</title>
        <authorList>
            <person name="Lasarre B."/>
            <person name="Mckinlay J.B."/>
        </authorList>
    </citation>
    <scope>NUCLEOTIDE SEQUENCE [LARGE SCALE GENOMIC DNA]</scope>
    <source>
        <strain evidence="13 14">DSM 11290</strain>
    </source>
</reference>
<dbReference type="InterPro" id="IPR036010">
    <property type="entry name" value="2Fe-2S_ferredoxin-like_sf"/>
</dbReference>
<organism evidence="13 14">
    <name type="scientific">Rhodobium orientis</name>
    <dbReference type="NCBI Taxonomy" id="34017"/>
    <lineage>
        <taxon>Bacteria</taxon>
        <taxon>Pseudomonadati</taxon>
        <taxon>Pseudomonadota</taxon>
        <taxon>Alphaproteobacteria</taxon>
        <taxon>Hyphomicrobiales</taxon>
        <taxon>Rhodobiaceae</taxon>
        <taxon>Rhodobium</taxon>
    </lineage>
</organism>
<dbReference type="Gene3D" id="3.10.20.740">
    <property type="match status" value="1"/>
</dbReference>
<evidence type="ECO:0000313" key="14">
    <source>
        <dbReference type="Proteomes" id="UP000249299"/>
    </source>
</evidence>
<dbReference type="PROSITE" id="PS00643">
    <property type="entry name" value="COMPLEX1_75K_3"/>
    <property type="match status" value="1"/>
</dbReference>
<dbReference type="Pfam" id="PF13510">
    <property type="entry name" value="Fer2_4"/>
    <property type="match status" value="1"/>
</dbReference>
<dbReference type="InterPro" id="IPR000283">
    <property type="entry name" value="NADH_UbQ_OxRdtase_75kDa_su_CS"/>
</dbReference>
<dbReference type="InterPro" id="IPR015405">
    <property type="entry name" value="NDUFS1-like_C"/>
</dbReference>
<keyword evidence="13" id="KW-0560">Oxidoreductase</keyword>
<accession>A0A327JQX2</accession>
<dbReference type="EC" id="7.1.1.-" evidence="10"/>
<dbReference type="Proteomes" id="UP000249299">
    <property type="component" value="Unassembled WGS sequence"/>
</dbReference>
<evidence type="ECO:0000256" key="1">
    <source>
        <dbReference type="ARBA" id="ARBA00001966"/>
    </source>
</evidence>
<sequence length="693" mass="73965">MPKIIVDGNEIEVPADYTLMQACEAADVEIPRFCFHERLSVAGNCRMCLVELKGAPKPVASCSWLVRDCRPGPNGELPEVKTKSDVAKKARRGVMEFLLINHPLDCPICDQGGECDLQDQAMAFGVDGSRFHENKRAVEDKYIGPLVKTIMTRCIHCTRCVRFTTEIAGVSELGLIGRGEDAEITTYLEAALTSEMQGNVIDLCPVGALTARPYAFHARPWELVKTESVDVMDGVGCAIRVDTRGREVMRILPRLNEAVNEEWISDKTRFIWDGLRTQRLDRPYVKKDGRLTPASWQEAFAAIAAKVKGTDAKKIGAISGELASAEEIFALKSLMAGLGVANTDCRPAHSPLHPASGRASYLFNTSIAGIEDADAIMLIGTNPRKEAPVLNARIRKRFLRGGLEVGLVGAKADLTYPVTYCGAGPDSIQALIDDKSYDGKAERPMVIVGEGALNRPDGAAILSLAAKFAVARGAIREDWNGFNVLHSAAATVGGLDVGFVPGEGGLGTAGMVEAAGTGDLDVLFLMGADEIDMQALGNAFVVYMGSHGDAGAHRADVILPGAAYTEKSGLYVNTEGRVQLGLRAAFPPGEAREDWAILRALSGELGAKLPFDTLVALRAALVAAHPHFALVDEIAESDPKAVEALAGAGGSLDSAPFEPWIDDFYLTNPIARASKVMAECSALAHGLQAEAAE</sequence>
<comment type="similarity">
    <text evidence="2 10">Belongs to the complex I 75 kDa subunit family.</text>
</comment>
<comment type="cofactor">
    <cofactor evidence="1 10">
        <name>[4Fe-4S] cluster</name>
        <dbReference type="ChEBI" id="CHEBI:49883"/>
    </cofactor>
</comment>
<dbReference type="EMBL" id="NPEV01000008">
    <property type="protein sequence ID" value="RAI28677.1"/>
    <property type="molecule type" value="Genomic_DNA"/>
</dbReference>
<keyword evidence="5 10" id="KW-1278">Translocase</keyword>
<dbReference type="Gene3D" id="3.40.50.740">
    <property type="match status" value="1"/>
</dbReference>
<keyword evidence="8 10" id="KW-0520">NAD</keyword>
<keyword evidence="4 10" id="KW-0479">Metal-binding</keyword>
<dbReference type="Pfam" id="PF22151">
    <property type="entry name" value="Fer4_NDSU1"/>
    <property type="match status" value="1"/>
</dbReference>
<dbReference type="SUPFAM" id="SSF53706">
    <property type="entry name" value="Formate dehydrogenase/DMSO reductase, domains 1-3"/>
    <property type="match status" value="1"/>
</dbReference>
<dbReference type="PANTHER" id="PTHR43105:SF13">
    <property type="entry name" value="NADH-UBIQUINONE OXIDOREDUCTASE 75 KDA SUBUNIT, MITOCHONDRIAL"/>
    <property type="match status" value="1"/>
</dbReference>
<dbReference type="FunFam" id="3.30.200.210:FF:000002">
    <property type="entry name" value="NADH-ubiquinone oxidoreductase 75 kDa subunit"/>
    <property type="match status" value="1"/>
</dbReference>
<dbReference type="PROSITE" id="PS00642">
    <property type="entry name" value="COMPLEX1_75K_2"/>
    <property type="match status" value="1"/>
</dbReference>
<dbReference type="InterPro" id="IPR054351">
    <property type="entry name" value="NADH_UbQ_OxRdtase_ferredoxin"/>
</dbReference>
<feature type="domain" description="4Fe-4S His(Cys)3-ligated-type" evidence="12">
    <location>
        <begin position="86"/>
        <end position="125"/>
    </location>
</feature>
<comment type="cofactor">
    <cofactor evidence="10">
        <name>[2Fe-2S] cluster</name>
        <dbReference type="ChEBI" id="CHEBI:190135"/>
    </cofactor>
    <text evidence="10">Binds 1 [2Fe-2S] cluster per subunit.</text>
</comment>
<proteinExistence type="inferred from homology"/>
<protein>
    <recommendedName>
        <fullName evidence="10">NADH-quinone oxidoreductase</fullName>
        <ecNumber evidence="10">7.1.1.-</ecNumber>
    </recommendedName>
</protein>
<dbReference type="GO" id="GO:0048038">
    <property type="term" value="F:quinone binding"/>
    <property type="evidence" value="ECO:0007669"/>
    <property type="project" value="UniProtKB-UniRule"/>
</dbReference>
<dbReference type="Pfam" id="PF10588">
    <property type="entry name" value="NADH-G_4Fe-4S_3"/>
    <property type="match status" value="1"/>
</dbReference>
<evidence type="ECO:0000259" key="11">
    <source>
        <dbReference type="PROSITE" id="PS51669"/>
    </source>
</evidence>
<evidence type="ECO:0000256" key="2">
    <source>
        <dbReference type="ARBA" id="ARBA00005404"/>
    </source>
</evidence>
<keyword evidence="7 10" id="KW-0411">Iron-sulfur</keyword>
<dbReference type="PANTHER" id="PTHR43105">
    <property type="entry name" value="RESPIRATORY NITRATE REDUCTASE"/>
    <property type="match status" value="1"/>
</dbReference>
<dbReference type="InterPro" id="IPR006656">
    <property type="entry name" value="Mopterin_OxRdtase"/>
</dbReference>
<dbReference type="RefSeq" id="WP_111433425.1">
    <property type="nucleotide sequence ID" value="NZ_JACIGG010000005.1"/>
</dbReference>
<comment type="catalytic activity">
    <reaction evidence="9 10">
        <text>a quinone + NADH + 5 H(+)(in) = a quinol + NAD(+) + 4 H(+)(out)</text>
        <dbReference type="Rhea" id="RHEA:57888"/>
        <dbReference type="ChEBI" id="CHEBI:15378"/>
        <dbReference type="ChEBI" id="CHEBI:24646"/>
        <dbReference type="ChEBI" id="CHEBI:57540"/>
        <dbReference type="ChEBI" id="CHEBI:57945"/>
        <dbReference type="ChEBI" id="CHEBI:132124"/>
    </reaction>
</comment>